<dbReference type="InterPro" id="IPR029063">
    <property type="entry name" value="SAM-dependent_MTases_sf"/>
</dbReference>
<dbReference type="GO" id="GO:0070475">
    <property type="term" value="P:rRNA base methylation"/>
    <property type="evidence" value="ECO:0007669"/>
    <property type="project" value="TreeGrafter"/>
</dbReference>
<dbReference type="InterPro" id="IPR002792">
    <property type="entry name" value="TRAM_dom"/>
</dbReference>
<reference evidence="5" key="1">
    <citation type="submission" date="2020-05" db="EMBL/GenBank/DDBJ databases">
        <authorList>
            <person name="Chiriac C."/>
            <person name="Salcher M."/>
            <person name="Ghai R."/>
            <person name="Kavagutti S V."/>
        </authorList>
    </citation>
    <scope>NUCLEOTIDE SEQUENCE</scope>
</reference>
<dbReference type="SUPFAM" id="SSF53335">
    <property type="entry name" value="S-adenosyl-L-methionine-dependent methyltransferases"/>
    <property type="match status" value="1"/>
</dbReference>
<dbReference type="PROSITE" id="PS01231">
    <property type="entry name" value="TRMA_2"/>
    <property type="match status" value="1"/>
</dbReference>
<protein>
    <submittedName>
        <fullName evidence="5">Unannotated protein</fullName>
    </submittedName>
</protein>
<dbReference type="PANTHER" id="PTHR11061">
    <property type="entry name" value="RNA M5U METHYLTRANSFERASE"/>
    <property type="match status" value="1"/>
</dbReference>
<dbReference type="EMBL" id="CAFBNC010000105">
    <property type="protein sequence ID" value="CAB4948148.1"/>
    <property type="molecule type" value="Genomic_DNA"/>
</dbReference>
<evidence type="ECO:0000313" key="6">
    <source>
        <dbReference type="EMBL" id="CAB4948148.1"/>
    </source>
</evidence>
<keyword evidence="1" id="KW-0489">Methyltransferase</keyword>
<dbReference type="AlphaFoldDB" id="A0A6J5YFE2"/>
<evidence type="ECO:0000259" key="4">
    <source>
        <dbReference type="PROSITE" id="PS50926"/>
    </source>
</evidence>
<dbReference type="GO" id="GO:0070041">
    <property type="term" value="F:rRNA (uridine-C5-)-methyltransferase activity"/>
    <property type="evidence" value="ECO:0007669"/>
    <property type="project" value="TreeGrafter"/>
</dbReference>
<evidence type="ECO:0000313" key="5">
    <source>
        <dbReference type="EMBL" id="CAB4323111.1"/>
    </source>
</evidence>
<dbReference type="PANTHER" id="PTHR11061:SF30">
    <property type="entry name" value="TRNA (URACIL(54)-C(5))-METHYLTRANSFERASE"/>
    <property type="match status" value="1"/>
</dbReference>
<evidence type="ECO:0000256" key="3">
    <source>
        <dbReference type="ARBA" id="ARBA00022691"/>
    </source>
</evidence>
<dbReference type="Gene3D" id="2.40.50.140">
    <property type="entry name" value="Nucleic acid-binding proteins"/>
    <property type="match status" value="1"/>
</dbReference>
<accession>A0A6J5YFE2</accession>
<dbReference type="Gene3D" id="3.40.50.150">
    <property type="entry name" value="Vaccinia Virus protein VP39"/>
    <property type="match status" value="2"/>
</dbReference>
<sequence length="416" mass="44380">MTDHFETSPRRPTEIVRAERLVAGGAALSRREDGQIVLVTGALPGELVEVRVERRSGTERGRMLQILEPSDQRIEPVCPHVLEGCGGCDLASLAPASQQSVKADLVRDSLRRLGRISDAVVEEGPVLDAWGFRTTLRMAVVDGRAGLRMAESHDVVGLEHCAVAHPLLDELIVEGRFGTATEVLLRVGARTGERMAVITPNAAGVRLPGDVLVVGADELAAGRRAWIHEEVAGRRWRISAESFFQTRPDGAEALVQVVRTLAEDVLDLEEIAGSPRTLLDAYCGVGLFAGSLLDGRSDWRAVAAERSRSSVADARQNLADIDARVVGTSIERLRAPGADLVVADPSRSGLGRAGVKVLASAGAPVLILVSCDPAAAGRDAALLASSGYRAVRSVLVDLFPHTHHTELVTRFEQVEG</sequence>
<keyword evidence="3" id="KW-0949">S-adenosyl-L-methionine</keyword>
<organism evidence="5">
    <name type="scientific">freshwater metagenome</name>
    <dbReference type="NCBI Taxonomy" id="449393"/>
    <lineage>
        <taxon>unclassified sequences</taxon>
        <taxon>metagenomes</taxon>
        <taxon>ecological metagenomes</taxon>
    </lineage>
</organism>
<proteinExistence type="predicted"/>
<dbReference type="EMBL" id="CAEMXZ010000027">
    <property type="protein sequence ID" value="CAB4323111.1"/>
    <property type="molecule type" value="Genomic_DNA"/>
</dbReference>
<dbReference type="PROSITE" id="PS50926">
    <property type="entry name" value="TRAM"/>
    <property type="match status" value="1"/>
</dbReference>
<dbReference type="InterPro" id="IPR030391">
    <property type="entry name" value="MeTrfase_TrmA_CS"/>
</dbReference>
<evidence type="ECO:0000256" key="2">
    <source>
        <dbReference type="ARBA" id="ARBA00022679"/>
    </source>
</evidence>
<dbReference type="InterPro" id="IPR010280">
    <property type="entry name" value="U5_MeTrfase_fam"/>
</dbReference>
<keyword evidence="2" id="KW-0808">Transferase</keyword>
<gene>
    <name evidence="5" type="ORF">UFOPK1392_00858</name>
    <name evidence="6" type="ORF">UFOPK3733_01708</name>
</gene>
<evidence type="ECO:0000256" key="1">
    <source>
        <dbReference type="ARBA" id="ARBA00022603"/>
    </source>
</evidence>
<dbReference type="Gene3D" id="2.40.50.1070">
    <property type="match status" value="2"/>
</dbReference>
<dbReference type="InterPro" id="IPR012340">
    <property type="entry name" value="NA-bd_OB-fold"/>
</dbReference>
<feature type="domain" description="TRAM" evidence="4">
    <location>
        <begin position="6"/>
        <end position="65"/>
    </location>
</feature>
<dbReference type="PROSITE" id="PS51687">
    <property type="entry name" value="SAM_MT_RNA_M5U"/>
    <property type="match status" value="1"/>
</dbReference>
<name>A0A6J5YFE2_9ZZZZ</name>